<sequence length="275" mass="31172">MNAYIFQGIFCASMFSSFCGISKANESRSFILISNRRLVQPDLKKDVLLKKRSVVNQLMCAQWCLRTPSCSSFNLEKESDQNKKNRTCELLSLVEIQLRPELSQEDIDFDFYTSPEERCKDSSCENNGSCVGSSSTFYCLCKNEYRGAQCEKHVPECVHYHNLTEADRNIKYGKINKTWDGTAVITTGQWYRITGPAGSRMLDSCPTSGSCNADFNGWIDSQPNPGEVRVQRGVQKQTPSNCYNFPQKVLATNCGNFNVYQLKSLNKYVRYCGTD</sequence>
<dbReference type="RefSeq" id="XP_031567776.1">
    <property type="nucleotide sequence ID" value="XM_031711916.1"/>
</dbReference>
<dbReference type="InterPro" id="IPR003609">
    <property type="entry name" value="Pan_app"/>
</dbReference>
<proteinExistence type="inferred from homology"/>
<dbReference type="KEGG" id="aten:116302582"/>
<evidence type="ECO:0000259" key="3">
    <source>
        <dbReference type="PROSITE" id="PS50026"/>
    </source>
</evidence>
<evidence type="ECO:0000259" key="4">
    <source>
        <dbReference type="PROSITE" id="PS50948"/>
    </source>
</evidence>
<dbReference type="CDD" id="cd00054">
    <property type="entry name" value="EGF_CA"/>
    <property type="match status" value="1"/>
</dbReference>
<dbReference type="SMART" id="SM00181">
    <property type="entry name" value="EGF"/>
    <property type="match status" value="1"/>
</dbReference>
<protein>
    <submittedName>
        <fullName evidence="6">Uromodulin-like</fullName>
    </submittedName>
</protein>
<comment type="caution">
    <text evidence="2">Lacks conserved residue(s) required for the propagation of feature annotation.</text>
</comment>
<evidence type="ECO:0000313" key="5">
    <source>
        <dbReference type="Proteomes" id="UP000515163"/>
    </source>
</evidence>
<dbReference type="PROSITE" id="PS00022">
    <property type="entry name" value="EGF_1"/>
    <property type="match status" value="1"/>
</dbReference>
<dbReference type="GeneID" id="116302582"/>
<name>A0A6P8ILE1_ACTTE</name>
<dbReference type="PROSITE" id="PS50026">
    <property type="entry name" value="EGF_3"/>
    <property type="match status" value="1"/>
</dbReference>
<reference evidence="6" key="1">
    <citation type="submission" date="2025-08" db="UniProtKB">
        <authorList>
            <consortium name="RefSeq"/>
        </authorList>
    </citation>
    <scope>IDENTIFICATION</scope>
    <source>
        <tissue evidence="6">Tentacle</tissue>
    </source>
</reference>
<feature type="disulfide bond" evidence="2">
    <location>
        <begin position="141"/>
        <end position="150"/>
    </location>
</feature>
<feature type="domain" description="EGF-like" evidence="3">
    <location>
        <begin position="115"/>
        <end position="151"/>
    </location>
</feature>
<dbReference type="Proteomes" id="UP000515163">
    <property type="component" value="Unplaced"/>
</dbReference>
<keyword evidence="5" id="KW-1185">Reference proteome</keyword>
<evidence type="ECO:0000256" key="1">
    <source>
        <dbReference type="ARBA" id="ARBA00006373"/>
    </source>
</evidence>
<keyword evidence="2" id="KW-0245">EGF-like domain</keyword>
<dbReference type="Gene3D" id="2.10.25.10">
    <property type="entry name" value="Laminin"/>
    <property type="match status" value="1"/>
</dbReference>
<dbReference type="PROSITE" id="PS50948">
    <property type="entry name" value="PAN"/>
    <property type="match status" value="1"/>
</dbReference>
<dbReference type="SUPFAM" id="SSF57196">
    <property type="entry name" value="EGF/Laminin"/>
    <property type="match status" value="1"/>
</dbReference>
<evidence type="ECO:0000313" key="6">
    <source>
        <dbReference type="RefSeq" id="XP_031567776.1"/>
    </source>
</evidence>
<keyword evidence="2" id="KW-1015">Disulfide bond</keyword>
<feature type="domain" description="Apple" evidence="4">
    <location>
        <begin position="19"/>
        <end position="119"/>
    </location>
</feature>
<organism evidence="5 6">
    <name type="scientific">Actinia tenebrosa</name>
    <name type="common">Australian red waratah sea anemone</name>
    <dbReference type="NCBI Taxonomy" id="6105"/>
    <lineage>
        <taxon>Eukaryota</taxon>
        <taxon>Metazoa</taxon>
        <taxon>Cnidaria</taxon>
        <taxon>Anthozoa</taxon>
        <taxon>Hexacorallia</taxon>
        <taxon>Actiniaria</taxon>
        <taxon>Actiniidae</taxon>
        <taxon>Actinia</taxon>
    </lineage>
</organism>
<comment type="similarity">
    <text evidence="1">Belongs to the EGF domain peptide family.</text>
</comment>
<gene>
    <name evidence="6" type="primary">LOC116302582</name>
</gene>
<dbReference type="SUPFAM" id="SSF57414">
    <property type="entry name" value="Hairpin loop containing domain-like"/>
    <property type="match status" value="1"/>
</dbReference>
<dbReference type="InterPro" id="IPR000742">
    <property type="entry name" value="EGF"/>
</dbReference>
<dbReference type="OrthoDB" id="5947999at2759"/>
<evidence type="ECO:0000256" key="2">
    <source>
        <dbReference type="PROSITE-ProRule" id="PRU00076"/>
    </source>
</evidence>
<dbReference type="InParanoid" id="A0A6P8ILE1"/>
<accession>A0A6P8ILE1</accession>
<dbReference type="AlphaFoldDB" id="A0A6P8ILE1"/>